<dbReference type="InterPro" id="IPR000860">
    <property type="entry name" value="HemC"/>
</dbReference>
<dbReference type="Gene3D" id="3.40.190.10">
    <property type="entry name" value="Periplasmic binding protein-like II"/>
    <property type="match status" value="2"/>
</dbReference>
<dbReference type="SUPFAM" id="SSF53850">
    <property type="entry name" value="Periplasmic binding protein-like II"/>
    <property type="match status" value="1"/>
</dbReference>
<dbReference type="Pfam" id="PF01379">
    <property type="entry name" value="Porphobil_deam"/>
    <property type="match status" value="1"/>
</dbReference>
<dbReference type="PIRSF" id="PIRSF001438">
    <property type="entry name" value="4pyrrol_synth_OHMeBilane_synth"/>
    <property type="match status" value="1"/>
</dbReference>
<dbReference type="EMBL" id="CP048000">
    <property type="protein sequence ID" value="QHQ62439.1"/>
    <property type="molecule type" value="Genomic_DNA"/>
</dbReference>
<evidence type="ECO:0000256" key="8">
    <source>
        <dbReference type="HAMAP-Rule" id="MF_00260"/>
    </source>
</evidence>
<dbReference type="Gene3D" id="3.30.160.40">
    <property type="entry name" value="Porphobilinogen deaminase, C-terminal domain"/>
    <property type="match status" value="1"/>
</dbReference>
<evidence type="ECO:0000256" key="4">
    <source>
        <dbReference type="ARBA" id="ARBA00011245"/>
    </source>
</evidence>
<comment type="function">
    <text evidence="1 8">Tetrapolymerization of the monopyrrole PBG into the hydroxymethylbilane pre-uroporphyrinogen in several discrete steps.</text>
</comment>
<evidence type="ECO:0000313" key="12">
    <source>
        <dbReference type="Proteomes" id="UP000464314"/>
    </source>
</evidence>
<dbReference type="AlphaFoldDB" id="A0A6P1TQD7"/>
<keyword evidence="12" id="KW-1185">Reference proteome</keyword>
<evidence type="ECO:0000259" key="9">
    <source>
        <dbReference type="Pfam" id="PF01379"/>
    </source>
</evidence>
<dbReference type="FunFam" id="3.40.190.10:FF:000005">
    <property type="entry name" value="Porphobilinogen deaminase"/>
    <property type="match status" value="1"/>
</dbReference>
<evidence type="ECO:0000256" key="3">
    <source>
        <dbReference type="ARBA" id="ARBA00005638"/>
    </source>
</evidence>
<evidence type="ECO:0000256" key="6">
    <source>
        <dbReference type="ARBA" id="ARBA00023244"/>
    </source>
</evidence>
<dbReference type="EC" id="2.5.1.61" evidence="8"/>
<dbReference type="InterPro" id="IPR036803">
    <property type="entry name" value="Porphobilinogen_deaminase_C_sf"/>
</dbReference>
<dbReference type="GO" id="GO:0005737">
    <property type="term" value="C:cytoplasm"/>
    <property type="evidence" value="ECO:0007669"/>
    <property type="project" value="UniProtKB-UniRule"/>
</dbReference>
<keyword evidence="6 8" id="KW-0627">Porphyrin biosynthesis</keyword>
<comment type="pathway">
    <text evidence="2">Porphyrin-containing compound metabolism; protoporphyrin-IX biosynthesis; coproporphyrinogen-III from 5-aminolevulinate: step 2/4.</text>
</comment>
<dbReference type="InterPro" id="IPR022418">
    <property type="entry name" value="Porphobilinogen_deaminase_C"/>
</dbReference>
<comment type="similarity">
    <text evidence="3 8">Belongs to the HMBS family.</text>
</comment>
<name>A0A6P1TQD7_9FIRM</name>
<comment type="cofactor">
    <cofactor evidence="8">
        <name>dipyrromethane</name>
        <dbReference type="ChEBI" id="CHEBI:60342"/>
    </cofactor>
    <text evidence="8">Binds 1 dipyrromethane group covalently.</text>
</comment>
<protein>
    <recommendedName>
        <fullName evidence="8">Porphobilinogen deaminase</fullName>
        <shortName evidence="8">PBG</shortName>
        <ecNumber evidence="8">2.5.1.61</ecNumber>
    </recommendedName>
    <alternativeName>
        <fullName evidence="8">Hydroxymethylbilane synthase</fullName>
        <shortName evidence="8">HMBS</shortName>
    </alternativeName>
    <alternativeName>
        <fullName evidence="8">Pre-uroporphyrinogen synthase</fullName>
    </alternativeName>
</protein>
<proteinExistence type="inferred from homology"/>
<dbReference type="PANTHER" id="PTHR11557:SF0">
    <property type="entry name" value="PORPHOBILINOGEN DEAMINASE"/>
    <property type="match status" value="1"/>
</dbReference>
<feature type="modified residue" description="S-(dipyrrolylmethanemethyl)cysteine" evidence="8">
    <location>
        <position position="239"/>
    </location>
</feature>
<evidence type="ECO:0000256" key="7">
    <source>
        <dbReference type="ARBA" id="ARBA00048169"/>
    </source>
</evidence>
<dbReference type="HAMAP" id="MF_00260">
    <property type="entry name" value="Porphobil_deam"/>
    <property type="match status" value="1"/>
</dbReference>
<evidence type="ECO:0000256" key="1">
    <source>
        <dbReference type="ARBA" id="ARBA00002869"/>
    </source>
</evidence>
<gene>
    <name evidence="8 11" type="primary">hemC</name>
    <name evidence="11" type="ORF">Ana3638_17980</name>
</gene>
<dbReference type="InterPro" id="IPR022417">
    <property type="entry name" value="Porphobilin_deaminase_N"/>
</dbReference>
<dbReference type="NCBIfam" id="TIGR00212">
    <property type="entry name" value="hemC"/>
    <property type="match status" value="1"/>
</dbReference>
<reference evidence="11 12" key="1">
    <citation type="submission" date="2020-01" db="EMBL/GenBank/DDBJ databases">
        <title>Genome analysis of Anaerocolumna sp. CBA3638.</title>
        <authorList>
            <person name="Kim J."/>
            <person name="Roh S.W."/>
        </authorList>
    </citation>
    <scope>NUCLEOTIDE SEQUENCE [LARGE SCALE GENOMIC DNA]</scope>
    <source>
        <strain evidence="11 12">CBA3638</strain>
    </source>
</reference>
<dbReference type="PRINTS" id="PR00151">
    <property type="entry name" value="PORPHBDMNASE"/>
</dbReference>
<dbReference type="Pfam" id="PF03900">
    <property type="entry name" value="Porphobil_deamC"/>
    <property type="match status" value="1"/>
</dbReference>
<dbReference type="GO" id="GO:0004418">
    <property type="term" value="F:hydroxymethylbilane synthase activity"/>
    <property type="evidence" value="ECO:0007669"/>
    <property type="project" value="UniProtKB-UniRule"/>
</dbReference>
<dbReference type="RefSeq" id="WP_161839263.1">
    <property type="nucleotide sequence ID" value="NZ_CP048000.1"/>
</dbReference>
<dbReference type="KEGG" id="anr:Ana3638_17980"/>
<evidence type="ECO:0000256" key="2">
    <source>
        <dbReference type="ARBA" id="ARBA00004735"/>
    </source>
</evidence>
<evidence type="ECO:0000256" key="5">
    <source>
        <dbReference type="ARBA" id="ARBA00022679"/>
    </source>
</evidence>
<comment type="catalytic activity">
    <reaction evidence="7 8">
        <text>4 porphobilinogen + H2O = hydroxymethylbilane + 4 NH4(+)</text>
        <dbReference type="Rhea" id="RHEA:13185"/>
        <dbReference type="ChEBI" id="CHEBI:15377"/>
        <dbReference type="ChEBI" id="CHEBI:28938"/>
        <dbReference type="ChEBI" id="CHEBI:57845"/>
        <dbReference type="ChEBI" id="CHEBI:58126"/>
        <dbReference type="EC" id="2.5.1.61"/>
    </reaction>
</comment>
<dbReference type="GO" id="GO:0006782">
    <property type="term" value="P:protoporphyrinogen IX biosynthetic process"/>
    <property type="evidence" value="ECO:0007669"/>
    <property type="project" value="UniProtKB-UniRule"/>
</dbReference>
<keyword evidence="5 8" id="KW-0808">Transferase</keyword>
<dbReference type="FunFam" id="3.40.190.10:FF:000004">
    <property type="entry name" value="Porphobilinogen deaminase"/>
    <property type="match status" value="1"/>
</dbReference>
<dbReference type="PANTHER" id="PTHR11557">
    <property type="entry name" value="PORPHOBILINOGEN DEAMINASE"/>
    <property type="match status" value="1"/>
</dbReference>
<accession>A0A6P1TQD7</accession>
<comment type="miscellaneous">
    <text evidence="8">The porphobilinogen subunits are added to the dipyrromethane group.</text>
</comment>
<dbReference type="SUPFAM" id="SSF54782">
    <property type="entry name" value="Porphobilinogen deaminase (hydroxymethylbilane synthase), C-terminal domain"/>
    <property type="match status" value="1"/>
</dbReference>
<organism evidence="11 12">
    <name type="scientific">Anaerocolumna sedimenticola</name>
    <dbReference type="NCBI Taxonomy" id="2696063"/>
    <lineage>
        <taxon>Bacteria</taxon>
        <taxon>Bacillati</taxon>
        <taxon>Bacillota</taxon>
        <taxon>Clostridia</taxon>
        <taxon>Lachnospirales</taxon>
        <taxon>Lachnospiraceae</taxon>
        <taxon>Anaerocolumna</taxon>
    </lineage>
</organism>
<feature type="domain" description="Porphobilinogen deaminase N-terminal" evidence="9">
    <location>
        <begin position="5"/>
        <end position="207"/>
    </location>
</feature>
<comment type="subunit">
    <text evidence="4 8">Monomer.</text>
</comment>
<sequence>MKQYIKIGTRKSKLAMVQTEMVVNAIKKVNTDIEIELVPMTTIGDKVLDKPLESFGGKGAFISEFEDALLTGKIDMAVHSAKDMPISLPKGLSILAVSLREDPRDVLVTRKNCPLPQNGIVGTSSLRRQIQIEELYPVQTKNLRGNVGTRLLKLQNKEYDGIILAAAGLKRLNFQEDKEYDFMYLDEDSFIPAAGQGIIAIEGREEAALQAVLQSFNHMESMYNLETEREVLKLLNAGCSEPVGVYSNIDKDKIILRVIYKYKNKVIRVNGIAKIEERLLLAKKLVNDIINFE</sequence>
<feature type="domain" description="Porphobilinogen deaminase C-terminal" evidence="10">
    <location>
        <begin position="226"/>
        <end position="289"/>
    </location>
</feature>
<dbReference type="Proteomes" id="UP000464314">
    <property type="component" value="Chromosome"/>
</dbReference>
<evidence type="ECO:0000313" key="11">
    <source>
        <dbReference type="EMBL" id="QHQ62439.1"/>
    </source>
</evidence>
<evidence type="ECO:0000259" key="10">
    <source>
        <dbReference type="Pfam" id="PF03900"/>
    </source>
</evidence>